<dbReference type="AlphaFoldDB" id="G4QCQ7"/>
<keyword evidence="3" id="KW-0233">DNA recombination</keyword>
<dbReference type="GO" id="GO:0003677">
    <property type="term" value="F:DNA binding"/>
    <property type="evidence" value="ECO:0007669"/>
    <property type="project" value="UniProtKB-UniRule"/>
</dbReference>
<dbReference type="PROSITE" id="PS51900">
    <property type="entry name" value="CB"/>
    <property type="match status" value="1"/>
</dbReference>
<evidence type="ECO:0000259" key="6">
    <source>
        <dbReference type="PROSITE" id="PS51900"/>
    </source>
</evidence>
<evidence type="ECO:0000256" key="2">
    <source>
        <dbReference type="ARBA" id="ARBA00023125"/>
    </source>
</evidence>
<sequence length="321" mass="37289">MASIFKYRDGYRIQAFIDGKRISKTFPTKKECNEWYLEATLNPKRTKKVTLNEALERYKKSIENLKAYKSNSLRINRFINRFPNLSNKYLYELTAEDFANWRDIRLTEVKPASVRREWAILSGMFKLAINEWLLISDNPMSTVKRPPETPPRERIVTQKEIEAIKYALNQDKDTDTVSNRISYMVDFAVETGMRCGEMCNLLWTDIKYPTLSIREAKTRSGVRKVPLSKRAIDILDRLRELHNSDKVFDVAPNTVGTLFRRARIEAGLSGFTFHDLRATACTRLAKKVNVTDLARILGHSDLSKLMIYYRESAEDIAKKLD</sequence>
<gene>
    <name evidence="7" type="ordered locus">TASI_0412</name>
</gene>
<dbReference type="PANTHER" id="PTHR30349:SF94">
    <property type="entry name" value="INTEGRASE_RECOMBINASE HI_1414-RELATED"/>
    <property type="match status" value="1"/>
</dbReference>
<dbReference type="PROSITE" id="PS51898">
    <property type="entry name" value="TYR_RECOMBINASE"/>
    <property type="match status" value="1"/>
</dbReference>
<reference key="1">
    <citation type="submission" date="2011-09" db="EMBL/GenBank/DDBJ databases">
        <title>Genomic characterization of the Taylorella genus.</title>
        <authorList>
            <person name="Hebert L."/>
            <person name="Moumen B."/>
            <person name="Pons N."/>
            <person name="Duquesne F."/>
            <person name="Breuil M.-F."/>
            <person name="Goux D."/>
            <person name="Batto J.-M."/>
            <person name="Renault P."/>
            <person name="Laugier C."/>
            <person name="Petry S."/>
        </authorList>
    </citation>
    <scope>NUCLEOTIDE SEQUENCE</scope>
    <source>
        <strain>MCE3</strain>
    </source>
</reference>
<dbReference type="PANTHER" id="PTHR30349">
    <property type="entry name" value="PHAGE INTEGRASE-RELATED"/>
    <property type="match status" value="1"/>
</dbReference>
<feature type="domain" description="Tyr recombinase" evidence="5">
    <location>
        <begin position="151"/>
        <end position="321"/>
    </location>
</feature>
<name>G4QCQ7_TAYAM</name>
<dbReference type="RefSeq" id="WP_014111085.1">
    <property type="nucleotide sequence ID" value="NC_016043.1"/>
</dbReference>
<dbReference type="CDD" id="cd00796">
    <property type="entry name" value="INT_Rci_Hp1_C"/>
    <property type="match status" value="1"/>
</dbReference>
<dbReference type="GO" id="GO:0015074">
    <property type="term" value="P:DNA integration"/>
    <property type="evidence" value="ECO:0007669"/>
    <property type="project" value="UniProtKB-KW"/>
</dbReference>
<dbReference type="STRING" id="1008459.TASI_0412"/>
<dbReference type="HOGENOM" id="CLU_027562_32_1_4"/>
<accession>G4QCQ7</accession>
<organism evidence="7 8">
    <name type="scientific">Taylorella asinigenitalis (strain MCE3)</name>
    <dbReference type="NCBI Taxonomy" id="1008459"/>
    <lineage>
        <taxon>Bacteria</taxon>
        <taxon>Pseudomonadati</taxon>
        <taxon>Pseudomonadota</taxon>
        <taxon>Betaproteobacteria</taxon>
        <taxon>Burkholderiales</taxon>
        <taxon>Alcaligenaceae</taxon>
        <taxon>Taylorella</taxon>
    </lineage>
</organism>
<dbReference type="Gene3D" id="1.10.443.10">
    <property type="entry name" value="Intergrase catalytic core"/>
    <property type="match status" value="1"/>
</dbReference>
<evidence type="ECO:0000256" key="3">
    <source>
        <dbReference type="ARBA" id="ARBA00023172"/>
    </source>
</evidence>
<evidence type="ECO:0000313" key="7">
    <source>
        <dbReference type="EMBL" id="AEP36187.1"/>
    </source>
</evidence>
<dbReference type="eggNOG" id="COG0582">
    <property type="taxonomic scope" value="Bacteria"/>
</dbReference>
<keyword evidence="1" id="KW-0229">DNA integration</keyword>
<evidence type="ECO:0000259" key="5">
    <source>
        <dbReference type="PROSITE" id="PS51898"/>
    </source>
</evidence>
<protein>
    <submittedName>
        <fullName evidence="7">Integrase/recombinase</fullName>
    </submittedName>
</protein>
<keyword evidence="8" id="KW-1185">Reference proteome</keyword>
<dbReference type="InterPro" id="IPR013762">
    <property type="entry name" value="Integrase-like_cat_sf"/>
</dbReference>
<dbReference type="InterPro" id="IPR010998">
    <property type="entry name" value="Integrase_recombinase_N"/>
</dbReference>
<dbReference type="InterPro" id="IPR002104">
    <property type="entry name" value="Integrase_catalytic"/>
</dbReference>
<evidence type="ECO:0000256" key="4">
    <source>
        <dbReference type="PROSITE-ProRule" id="PRU01248"/>
    </source>
</evidence>
<dbReference type="Gene3D" id="1.10.150.130">
    <property type="match status" value="1"/>
</dbReference>
<evidence type="ECO:0000256" key="1">
    <source>
        <dbReference type="ARBA" id="ARBA00022908"/>
    </source>
</evidence>
<dbReference type="OrthoDB" id="662444at2"/>
<dbReference type="SUPFAM" id="SSF56349">
    <property type="entry name" value="DNA breaking-rejoining enzymes"/>
    <property type="match status" value="1"/>
</dbReference>
<dbReference type="Proteomes" id="UP000009284">
    <property type="component" value="Chromosome"/>
</dbReference>
<dbReference type="GO" id="GO:0006310">
    <property type="term" value="P:DNA recombination"/>
    <property type="evidence" value="ECO:0007669"/>
    <property type="project" value="UniProtKB-KW"/>
</dbReference>
<dbReference type="Pfam" id="PF00589">
    <property type="entry name" value="Phage_integrase"/>
    <property type="match status" value="1"/>
</dbReference>
<dbReference type="InterPro" id="IPR011010">
    <property type="entry name" value="DNA_brk_join_enz"/>
</dbReference>
<evidence type="ECO:0000313" key="8">
    <source>
        <dbReference type="Proteomes" id="UP000009284"/>
    </source>
</evidence>
<dbReference type="EMBL" id="CP003059">
    <property type="protein sequence ID" value="AEP36187.1"/>
    <property type="molecule type" value="Genomic_DNA"/>
</dbReference>
<dbReference type="InterPro" id="IPR050090">
    <property type="entry name" value="Tyrosine_recombinase_XerCD"/>
</dbReference>
<keyword evidence="2 4" id="KW-0238">DNA-binding</keyword>
<proteinExistence type="predicted"/>
<dbReference type="InterPro" id="IPR044068">
    <property type="entry name" value="CB"/>
</dbReference>
<dbReference type="KEGG" id="tas:TASI_0412"/>
<reference evidence="7 8" key="2">
    <citation type="journal article" date="2012" name="PLoS ONE">
        <title>Genomic characterization of the taylorella genus.</title>
        <authorList>
            <person name="Hebert L."/>
            <person name="Moumen B."/>
            <person name="Pons N."/>
            <person name="Duquesne F."/>
            <person name="Breuil M.F."/>
            <person name="Goux D."/>
            <person name="Batto J.M."/>
            <person name="Laugier C."/>
            <person name="Renault P."/>
            <person name="Petry S."/>
        </authorList>
    </citation>
    <scope>NUCLEOTIDE SEQUENCE [LARGE SCALE GENOMIC DNA]</scope>
    <source>
        <strain evidence="7 8">MCE3</strain>
    </source>
</reference>
<feature type="domain" description="Core-binding (CB)" evidence="6">
    <location>
        <begin position="49"/>
        <end position="129"/>
    </location>
</feature>